<evidence type="ECO:0000256" key="1">
    <source>
        <dbReference type="ARBA" id="ARBA00004370"/>
    </source>
</evidence>
<evidence type="ECO:0000259" key="7">
    <source>
        <dbReference type="PROSITE" id="PS50053"/>
    </source>
</evidence>
<feature type="region of interest" description="Disordered" evidence="5">
    <location>
        <begin position="94"/>
        <end position="129"/>
    </location>
</feature>
<evidence type="ECO:0000256" key="5">
    <source>
        <dbReference type="SAM" id="MobiDB-lite"/>
    </source>
</evidence>
<evidence type="ECO:0000313" key="8">
    <source>
        <dbReference type="EMBL" id="ORE20790.1"/>
    </source>
</evidence>
<feature type="region of interest" description="Disordered" evidence="5">
    <location>
        <begin position="306"/>
        <end position="362"/>
    </location>
</feature>
<evidence type="ECO:0000256" key="4">
    <source>
        <dbReference type="ARBA" id="ARBA00023136"/>
    </source>
</evidence>
<feature type="domain" description="Ubiquitin-like" evidence="7">
    <location>
        <begin position="8"/>
        <end position="66"/>
    </location>
</feature>
<dbReference type="SUPFAM" id="SSF54236">
    <property type="entry name" value="Ubiquitin-like"/>
    <property type="match status" value="1"/>
</dbReference>
<sequence>MDSSEKDLIVCIRSPSLEETLSVTISPNATILDLKQAIEPIHPHHPSSSDQRIIYSGRLLQDTEVIDTVVSKANSDVAPTFHLVVKPSVRSLKKQTSTQSIQSTSHGSSTTATTTTSTATTTSTDSTNAFTENIATASTPLTTNPTSTTQPLVQPLLHSGYHLVAINGQYFLAPVLVPASQPNVPLSHTHFITNPAAAYSPVYQQLYQTDNASQAQPLPQQQQQPQQPQQQQQRERTLVFRARIDARQITSIWLILKLAVVLFMLCQGASLQRIVIYHLAAFVFFLYQTGRLRVVVRRIRNQGIMNGRPLAQTPPRRTEVPPADNGTPNGTQQENYSPDNQPSEGSSQEINSSSSTSHANAPLQQPTFWDTCKRCIVIFVASLWPTYGRNPQIAQAFDNNN</sequence>
<feature type="compositionally biased region" description="Low complexity" evidence="5">
    <location>
        <begin position="343"/>
        <end position="357"/>
    </location>
</feature>
<dbReference type="InterPro" id="IPR000626">
    <property type="entry name" value="Ubiquitin-like_dom"/>
</dbReference>
<gene>
    <name evidence="8" type="ORF">BCV71DRAFT_261700</name>
</gene>
<evidence type="ECO:0000313" key="9">
    <source>
        <dbReference type="Proteomes" id="UP000242381"/>
    </source>
</evidence>
<feature type="region of interest" description="Disordered" evidence="5">
    <location>
        <begin position="213"/>
        <end position="234"/>
    </location>
</feature>
<evidence type="ECO:0000256" key="2">
    <source>
        <dbReference type="ARBA" id="ARBA00022692"/>
    </source>
</evidence>
<evidence type="ECO:0000256" key="3">
    <source>
        <dbReference type="ARBA" id="ARBA00022989"/>
    </source>
</evidence>
<dbReference type="SMART" id="SM00213">
    <property type="entry name" value="UBQ"/>
    <property type="match status" value="1"/>
</dbReference>
<dbReference type="PANTHER" id="PTHR12943:SF27">
    <property type="entry name" value="HOMOCYSTEINE-INDUCED ENDOPLASMIC RETICULUM PROTEIN, ISOFORM A"/>
    <property type="match status" value="1"/>
</dbReference>
<keyword evidence="2 6" id="KW-0812">Transmembrane</keyword>
<dbReference type="AlphaFoldDB" id="A0A1X0S8Z7"/>
<reference evidence="8 9" key="1">
    <citation type="journal article" date="2016" name="Proc. Natl. Acad. Sci. U.S.A.">
        <title>Lipid metabolic changes in an early divergent fungus govern the establishment of a mutualistic symbiosis with endobacteria.</title>
        <authorList>
            <person name="Lastovetsky O.A."/>
            <person name="Gaspar M.L."/>
            <person name="Mondo S.J."/>
            <person name="LaButti K.M."/>
            <person name="Sandor L."/>
            <person name="Grigoriev I.V."/>
            <person name="Henry S.A."/>
            <person name="Pawlowska T.E."/>
        </authorList>
    </citation>
    <scope>NUCLEOTIDE SEQUENCE [LARGE SCALE GENOMIC DNA]</scope>
    <source>
        <strain evidence="8 9">ATCC 11559</strain>
    </source>
</reference>
<comment type="subcellular location">
    <subcellularLocation>
        <location evidence="1">Membrane</location>
    </subcellularLocation>
</comment>
<dbReference type="OMA" id="FHAQARP"/>
<evidence type="ECO:0000256" key="6">
    <source>
        <dbReference type="SAM" id="Phobius"/>
    </source>
</evidence>
<dbReference type="InterPro" id="IPR039751">
    <property type="entry name" value="HERPUD1/2"/>
</dbReference>
<feature type="compositionally biased region" description="Polar residues" evidence="5">
    <location>
        <begin position="326"/>
        <end position="342"/>
    </location>
</feature>
<organism evidence="8 9">
    <name type="scientific">Rhizopus microsporus</name>
    <dbReference type="NCBI Taxonomy" id="58291"/>
    <lineage>
        <taxon>Eukaryota</taxon>
        <taxon>Fungi</taxon>
        <taxon>Fungi incertae sedis</taxon>
        <taxon>Mucoromycota</taxon>
        <taxon>Mucoromycotina</taxon>
        <taxon>Mucoromycetes</taxon>
        <taxon>Mucorales</taxon>
        <taxon>Mucorineae</taxon>
        <taxon>Rhizopodaceae</taxon>
        <taxon>Rhizopus</taxon>
    </lineage>
</organism>
<dbReference type="Gene3D" id="3.10.20.90">
    <property type="entry name" value="Phosphatidylinositol 3-kinase Catalytic Subunit, Chain A, domain 1"/>
    <property type="match status" value="1"/>
</dbReference>
<feature type="transmembrane region" description="Helical" evidence="6">
    <location>
        <begin position="251"/>
        <end position="270"/>
    </location>
</feature>
<dbReference type="Pfam" id="PF00240">
    <property type="entry name" value="ubiquitin"/>
    <property type="match status" value="1"/>
</dbReference>
<feature type="compositionally biased region" description="Low complexity" evidence="5">
    <location>
        <begin position="214"/>
        <end position="232"/>
    </location>
</feature>
<dbReference type="GO" id="GO:0016020">
    <property type="term" value="C:membrane"/>
    <property type="evidence" value="ECO:0007669"/>
    <property type="project" value="UniProtKB-SubCell"/>
</dbReference>
<protein>
    <recommendedName>
        <fullName evidence="7">Ubiquitin-like domain-containing protein</fullName>
    </recommendedName>
</protein>
<keyword evidence="4 6" id="KW-0472">Membrane</keyword>
<dbReference type="GO" id="GO:0030968">
    <property type="term" value="P:endoplasmic reticulum unfolded protein response"/>
    <property type="evidence" value="ECO:0007669"/>
    <property type="project" value="TreeGrafter"/>
</dbReference>
<feature type="transmembrane region" description="Helical" evidence="6">
    <location>
        <begin position="276"/>
        <end position="296"/>
    </location>
</feature>
<feature type="compositionally biased region" description="Low complexity" evidence="5">
    <location>
        <begin position="95"/>
        <end position="129"/>
    </location>
</feature>
<name>A0A1X0S8Z7_RHIZD</name>
<dbReference type="VEuPathDB" id="FungiDB:BCV72DRAFT_141560"/>
<dbReference type="PROSITE" id="PS50053">
    <property type="entry name" value="UBIQUITIN_2"/>
    <property type="match status" value="1"/>
</dbReference>
<dbReference type="EMBL" id="KV921288">
    <property type="protein sequence ID" value="ORE20790.1"/>
    <property type="molecule type" value="Genomic_DNA"/>
</dbReference>
<dbReference type="PANTHER" id="PTHR12943">
    <property type="entry name" value="HOMOCYSTEINE-RESPONSIVE ENDOPLASMIC RETICULUM-RESIDENT UNIQUITIN-LIKE DOMAIN HERPUD PROTEIN FAMILY MEMBER"/>
    <property type="match status" value="1"/>
</dbReference>
<dbReference type="InterPro" id="IPR029071">
    <property type="entry name" value="Ubiquitin-like_domsf"/>
</dbReference>
<keyword evidence="3 6" id="KW-1133">Transmembrane helix</keyword>
<dbReference type="Proteomes" id="UP000242381">
    <property type="component" value="Unassembled WGS sequence"/>
</dbReference>
<proteinExistence type="predicted"/>
<accession>A0A1X0S8Z7</accession>